<dbReference type="AlphaFoldDB" id="A0A508X6Z6"/>
<protein>
    <submittedName>
        <fullName evidence="2">Uncharacterized protein</fullName>
    </submittedName>
</protein>
<feature type="compositionally biased region" description="Polar residues" evidence="1">
    <location>
        <begin position="26"/>
        <end position="36"/>
    </location>
</feature>
<feature type="compositionally biased region" description="Basic and acidic residues" evidence="1">
    <location>
        <begin position="46"/>
        <end position="60"/>
    </location>
</feature>
<organism evidence="2">
    <name type="scientific">Sinorhizobium medicae</name>
    <dbReference type="NCBI Taxonomy" id="110321"/>
    <lineage>
        <taxon>Bacteria</taxon>
        <taxon>Pseudomonadati</taxon>
        <taxon>Pseudomonadota</taxon>
        <taxon>Alphaproteobacteria</taxon>
        <taxon>Hyphomicrobiales</taxon>
        <taxon>Rhizobiaceae</taxon>
        <taxon>Sinorhizobium/Ensifer group</taxon>
        <taxon>Sinorhizobium</taxon>
    </lineage>
</organism>
<feature type="region of interest" description="Disordered" evidence="1">
    <location>
        <begin position="26"/>
        <end position="91"/>
    </location>
</feature>
<gene>
    <name evidence="2" type="ORF">EMEDMD4_90114</name>
</gene>
<sequence>MHFVCVKLSMDFKRPFKAVGHIQIHKTSGAKQAADQSESDTAEDGAISREARQEARRNRGQEYQLKPDSPSWAGRFGGPTKKRQGQANGTL</sequence>
<evidence type="ECO:0000256" key="1">
    <source>
        <dbReference type="SAM" id="MobiDB-lite"/>
    </source>
</evidence>
<dbReference type="Proteomes" id="UP000507954">
    <property type="component" value="Unassembled WGS sequence"/>
</dbReference>
<proteinExistence type="predicted"/>
<dbReference type="EMBL" id="CABFNB010000161">
    <property type="protein sequence ID" value="VTZ65622.1"/>
    <property type="molecule type" value="Genomic_DNA"/>
</dbReference>
<accession>A0A508X6Z6</accession>
<reference evidence="2" key="1">
    <citation type="submission" date="2019-06" db="EMBL/GenBank/DDBJ databases">
        <authorList>
            <person name="Le Quere A."/>
            <person name="Colella S."/>
        </authorList>
    </citation>
    <scope>NUCLEOTIDE SEQUENCE</scope>
    <source>
        <strain evidence="2">EmedicaeMD41</strain>
    </source>
</reference>
<evidence type="ECO:0000313" key="2">
    <source>
        <dbReference type="EMBL" id="VTZ65622.1"/>
    </source>
</evidence>
<name>A0A508X6Z6_9HYPH</name>